<evidence type="ECO:0000256" key="3">
    <source>
        <dbReference type="SAM" id="MobiDB-lite"/>
    </source>
</evidence>
<dbReference type="PANTHER" id="PTHR22595">
    <property type="entry name" value="CHITINASE-RELATED"/>
    <property type="match status" value="1"/>
</dbReference>
<evidence type="ECO:0000256" key="2">
    <source>
        <dbReference type="ARBA" id="ARBA00023157"/>
    </source>
</evidence>
<feature type="signal peptide" evidence="4">
    <location>
        <begin position="1"/>
        <end position="22"/>
    </location>
</feature>
<reference evidence="7" key="1">
    <citation type="journal article" date="2018" name="Nat. Microbiol.">
        <title>Leveraging single-cell genomics to expand the fungal tree of life.</title>
        <authorList>
            <person name="Ahrendt S.R."/>
            <person name="Quandt C.A."/>
            <person name="Ciobanu D."/>
            <person name="Clum A."/>
            <person name="Salamov A."/>
            <person name="Andreopoulos B."/>
            <person name="Cheng J.F."/>
            <person name="Woyke T."/>
            <person name="Pelin A."/>
            <person name="Henrissat B."/>
            <person name="Reynolds N.K."/>
            <person name="Benny G.L."/>
            <person name="Smith M.E."/>
            <person name="James T.Y."/>
            <person name="Grigoriev I.V."/>
        </authorList>
    </citation>
    <scope>NUCLEOTIDE SEQUENCE [LARGE SCALE GENOMIC DNA]</scope>
</reference>
<feature type="chain" id="PRO_5020199208" evidence="4">
    <location>
        <begin position="23"/>
        <end position="374"/>
    </location>
</feature>
<dbReference type="Proteomes" id="UP000267251">
    <property type="component" value="Unassembled WGS sequence"/>
</dbReference>
<protein>
    <submittedName>
        <fullName evidence="6">Lysozyme-like domain-containing protein</fullName>
    </submittedName>
</protein>
<dbReference type="InterPro" id="IPR000726">
    <property type="entry name" value="Glyco_hydro_19_cat"/>
</dbReference>
<evidence type="ECO:0000313" key="6">
    <source>
        <dbReference type="EMBL" id="RKP13941.1"/>
    </source>
</evidence>
<evidence type="ECO:0000256" key="1">
    <source>
        <dbReference type="ARBA" id="ARBA00022821"/>
    </source>
</evidence>
<dbReference type="InterPro" id="IPR023346">
    <property type="entry name" value="Lysozyme-like_dom_sf"/>
</dbReference>
<evidence type="ECO:0000313" key="7">
    <source>
        <dbReference type="Proteomes" id="UP000267251"/>
    </source>
</evidence>
<accession>A0A4P9Y6T7</accession>
<keyword evidence="7" id="KW-1185">Reference proteome</keyword>
<evidence type="ECO:0000259" key="5">
    <source>
        <dbReference type="Pfam" id="PF00182"/>
    </source>
</evidence>
<name>A0A4P9Y6T7_9FUNG</name>
<organism evidence="6 7">
    <name type="scientific">Piptocephalis cylindrospora</name>
    <dbReference type="NCBI Taxonomy" id="1907219"/>
    <lineage>
        <taxon>Eukaryota</taxon>
        <taxon>Fungi</taxon>
        <taxon>Fungi incertae sedis</taxon>
        <taxon>Zoopagomycota</taxon>
        <taxon>Zoopagomycotina</taxon>
        <taxon>Zoopagomycetes</taxon>
        <taxon>Zoopagales</taxon>
        <taxon>Piptocephalidaceae</taxon>
        <taxon>Piptocephalis</taxon>
    </lineage>
</organism>
<feature type="region of interest" description="Disordered" evidence="3">
    <location>
        <begin position="89"/>
        <end position="178"/>
    </location>
</feature>
<feature type="compositionally biased region" description="Acidic residues" evidence="3">
    <location>
        <begin position="107"/>
        <end position="140"/>
    </location>
</feature>
<dbReference type="GO" id="GO:0006032">
    <property type="term" value="P:chitin catabolic process"/>
    <property type="evidence" value="ECO:0007669"/>
    <property type="project" value="InterPro"/>
</dbReference>
<keyword evidence="1" id="KW-0611">Plant defense</keyword>
<dbReference type="CDD" id="cd00325">
    <property type="entry name" value="chitinase_GH19"/>
    <property type="match status" value="1"/>
</dbReference>
<gene>
    <name evidence="6" type="ORF">BJ684DRAFT_15709</name>
</gene>
<feature type="domain" description="Glycoside hydrolase family 19 catalytic" evidence="5">
    <location>
        <begin position="218"/>
        <end position="318"/>
    </location>
</feature>
<dbReference type="GO" id="GO:0006952">
    <property type="term" value="P:defense response"/>
    <property type="evidence" value="ECO:0007669"/>
    <property type="project" value="UniProtKB-KW"/>
</dbReference>
<dbReference type="SUPFAM" id="SSF53955">
    <property type="entry name" value="Lysozyme-like"/>
    <property type="match status" value="1"/>
</dbReference>
<dbReference type="EMBL" id="KZ987916">
    <property type="protein sequence ID" value="RKP13941.1"/>
    <property type="molecule type" value="Genomic_DNA"/>
</dbReference>
<dbReference type="Gene3D" id="1.10.530.10">
    <property type="match status" value="1"/>
</dbReference>
<sequence>MRPILPFTCILPALLLVQVVYASTVLRPRGYSQNSGGSCSGDEFFCKDKVTLGRCVNGEVIPFQCAAGTKCEKAACVADTNYGNSIPALDTSDDTGYSPGDAGLGDGCDDNEEDGDDDEEDGYDEDGYDENDDDEDDNGDETYSAPDGTDKAIPSSTPDTYDDQNEGESDNGNGSGRGDLLCDASAFSKAIEDAGYSKPSMKQFKDFSLSAIRDSGITSLKELAMFLAQLLHESGGLQFKEEIACKDSGCPGSYGNTGNDPDKMYFGRGYIQLTGPENYKSCSKAIFGDDRLAKDPTLVAKDNSISWAVSAWYWKTRVHKSALTGKFGLTTMDINGGLECGQGPLAKPLERFKIYQAVYKAFGLPGKPDPSGCY</sequence>
<dbReference type="GO" id="GO:0016998">
    <property type="term" value="P:cell wall macromolecule catabolic process"/>
    <property type="evidence" value="ECO:0007669"/>
    <property type="project" value="InterPro"/>
</dbReference>
<evidence type="ECO:0000256" key="4">
    <source>
        <dbReference type="SAM" id="SignalP"/>
    </source>
</evidence>
<proteinExistence type="predicted"/>
<feature type="compositionally biased region" description="Acidic residues" evidence="3">
    <location>
        <begin position="160"/>
        <end position="169"/>
    </location>
</feature>
<keyword evidence="4" id="KW-0732">Signal</keyword>
<dbReference type="AlphaFoldDB" id="A0A4P9Y6T7"/>
<keyword evidence="2" id="KW-1015">Disulfide bond</keyword>
<dbReference type="Pfam" id="PF00182">
    <property type="entry name" value="Glyco_hydro_19"/>
    <property type="match status" value="1"/>
</dbReference>
<dbReference type="PANTHER" id="PTHR22595:SF79">
    <property type="entry name" value="CHITINASE 12"/>
    <property type="match status" value="1"/>
</dbReference>
<dbReference type="OrthoDB" id="5985073at2759"/>
<dbReference type="GO" id="GO:0004568">
    <property type="term" value="F:chitinase activity"/>
    <property type="evidence" value="ECO:0007669"/>
    <property type="project" value="InterPro"/>
</dbReference>